<dbReference type="PANTHER" id="PTHR30461">
    <property type="entry name" value="DNA-INVERTASE FROM LAMBDOID PROPHAGE"/>
    <property type="match status" value="1"/>
</dbReference>
<accession>A0A6A7ZLS6</accession>
<dbReference type="GO" id="GO:0003677">
    <property type="term" value="F:DNA binding"/>
    <property type="evidence" value="ECO:0007669"/>
    <property type="project" value="InterPro"/>
</dbReference>
<dbReference type="AlphaFoldDB" id="A0A6A7ZLS6"/>
<dbReference type="PROSITE" id="PS51736">
    <property type="entry name" value="RECOMBINASES_3"/>
    <property type="match status" value="1"/>
</dbReference>
<dbReference type="EMBL" id="WISP01000027">
    <property type="protein sequence ID" value="MQW02807.1"/>
    <property type="molecule type" value="Genomic_DNA"/>
</dbReference>
<evidence type="ECO:0000259" key="2">
    <source>
        <dbReference type="PROSITE" id="PS51737"/>
    </source>
</evidence>
<feature type="domain" description="Recombinase" evidence="2">
    <location>
        <begin position="151"/>
        <end position="294"/>
    </location>
</feature>
<dbReference type="GO" id="GO:0000150">
    <property type="term" value="F:DNA strand exchange activity"/>
    <property type="evidence" value="ECO:0007669"/>
    <property type="project" value="InterPro"/>
</dbReference>
<gene>
    <name evidence="3" type="ORF">GHK45_02890</name>
</gene>
<dbReference type="RefSeq" id="WP_153317917.1">
    <property type="nucleotide sequence ID" value="NZ_WISP01000027.1"/>
</dbReference>
<proteinExistence type="predicted"/>
<dbReference type="PROSITE" id="PS51737">
    <property type="entry name" value="RECOMBINASE_DNA_BIND"/>
    <property type="match status" value="1"/>
</dbReference>
<dbReference type="InterPro" id="IPR006119">
    <property type="entry name" value="Resolv_N"/>
</dbReference>
<dbReference type="Gene3D" id="3.90.1750.20">
    <property type="entry name" value="Putative Large Serine Recombinase, Chain B, Domain 2"/>
    <property type="match status" value="1"/>
</dbReference>
<name>A0A6A7ZLS6_RHIML</name>
<dbReference type="Gene3D" id="3.40.50.1390">
    <property type="entry name" value="Resolvase, N-terminal catalytic domain"/>
    <property type="match status" value="1"/>
</dbReference>
<evidence type="ECO:0000259" key="1">
    <source>
        <dbReference type="PROSITE" id="PS51736"/>
    </source>
</evidence>
<feature type="domain" description="Resolvase/invertase-type recombinase catalytic" evidence="1">
    <location>
        <begin position="3"/>
        <end position="152"/>
    </location>
</feature>
<dbReference type="Pfam" id="PF07508">
    <property type="entry name" value="Recombinase"/>
    <property type="match status" value="1"/>
</dbReference>
<dbReference type="InterPro" id="IPR011109">
    <property type="entry name" value="DNA_bind_recombinase_dom"/>
</dbReference>
<comment type="caution">
    <text evidence="3">The sequence shown here is derived from an EMBL/GenBank/DDBJ whole genome shotgun (WGS) entry which is preliminary data.</text>
</comment>
<evidence type="ECO:0000313" key="3">
    <source>
        <dbReference type="EMBL" id="MQW02807.1"/>
    </source>
</evidence>
<dbReference type="CDD" id="cd00338">
    <property type="entry name" value="Ser_Recombinase"/>
    <property type="match status" value="1"/>
</dbReference>
<dbReference type="InterPro" id="IPR036162">
    <property type="entry name" value="Resolvase-like_N_sf"/>
</dbReference>
<dbReference type="InterPro" id="IPR038109">
    <property type="entry name" value="DNA_bind_recomb_sf"/>
</dbReference>
<dbReference type="InterPro" id="IPR050639">
    <property type="entry name" value="SSR_resolvase"/>
</dbReference>
<dbReference type="Pfam" id="PF00239">
    <property type="entry name" value="Resolvase"/>
    <property type="match status" value="1"/>
</dbReference>
<dbReference type="SMART" id="SM00857">
    <property type="entry name" value="Resolvase"/>
    <property type="match status" value="1"/>
</dbReference>
<organism evidence="3">
    <name type="scientific">Rhizobium meliloti</name>
    <name type="common">Ensifer meliloti</name>
    <name type="synonym">Sinorhizobium meliloti</name>
    <dbReference type="NCBI Taxonomy" id="382"/>
    <lineage>
        <taxon>Bacteria</taxon>
        <taxon>Pseudomonadati</taxon>
        <taxon>Pseudomonadota</taxon>
        <taxon>Alphaproteobacteria</taxon>
        <taxon>Hyphomicrobiales</taxon>
        <taxon>Rhizobiaceae</taxon>
        <taxon>Sinorhizobium/Ensifer group</taxon>
        <taxon>Sinorhizobium</taxon>
    </lineage>
</organism>
<reference evidence="3" key="1">
    <citation type="journal article" date="2013" name="Genome Biol.">
        <title>Comparative genomics of the core and accessory genomes of 48 Sinorhizobium strains comprising five genospecies.</title>
        <authorList>
            <person name="Sugawara M."/>
            <person name="Epstein B."/>
            <person name="Badgley B.D."/>
            <person name="Unno T."/>
            <person name="Xu L."/>
            <person name="Reese J."/>
            <person name="Gyaneshwar P."/>
            <person name="Denny R."/>
            <person name="Mudge J."/>
            <person name="Bharti A.K."/>
            <person name="Farmer A.D."/>
            <person name="May G.D."/>
            <person name="Woodward J.E."/>
            <person name="Medigue C."/>
            <person name="Vallenet D."/>
            <person name="Lajus A."/>
            <person name="Rouy Z."/>
            <person name="Martinez-Vaz B."/>
            <person name="Tiffin P."/>
            <person name="Young N.D."/>
            <person name="Sadowsky M.J."/>
        </authorList>
    </citation>
    <scope>NUCLEOTIDE SEQUENCE</scope>
    <source>
        <strain evidence="3">M30</strain>
    </source>
</reference>
<sequence>MTRVALYARYSSDNQRDASIDDQFRICREQAKREKWKIVGTYKDARISGTSMILRPGIQALLQDAQAGQFEIVLAEALDRISRDQADVATLFKHLKFAGVPIVTLAEGEINELHVGLKGTMNALFLKDLAAKTHRGLRGRVEDGKSGGGLCYGYRVVKGLDERGDPIRGDREIHPQQADVIRRIFRAFAAGVGPRAIAKALNDDGIAGPDGKLWNDTTIRGHVKRGTGIINNELYIGRLVWNRQRYVKDPSTGKRVSRLNPESDWIITEVPELRIVDDELWQSVKTRQRAIAETRVNLTAAVRAHHQRNRLNGARRPKSLLSGLIFCGCCGGPYSLRSADRFACSNHTSNGSCSNSRTIPREELERRVLAGLKDRMMAPEVAAEAMRAYAEETNRLNRQRRSSGDAWRVELEKTDRELEKAVDAILAGIPPLKLKDRIEQLEARKAELTDLLADVPDDKPDLLPSAAAIYARKVTKLTEALNRPEERLQAAEALRLLIERIVLTPGPERGQIDAVLYGELGTILNWVEQQAVGNASKNNTPGGGLTGVSVSVVAGARFEPACGLTKDCGRCSPLVVQGRPRRDGCARCATLSA</sequence>
<dbReference type="SUPFAM" id="SSF53041">
    <property type="entry name" value="Resolvase-like"/>
    <property type="match status" value="1"/>
</dbReference>
<protein>
    <submittedName>
        <fullName evidence="3">Recombinase family protein</fullName>
    </submittedName>
</protein>
<dbReference type="InterPro" id="IPR025827">
    <property type="entry name" value="Zn_ribbon_recom_dom"/>
</dbReference>
<dbReference type="PANTHER" id="PTHR30461:SF23">
    <property type="entry name" value="DNA RECOMBINASE-RELATED"/>
    <property type="match status" value="1"/>
</dbReference>
<dbReference type="Pfam" id="PF13408">
    <property type="entry name" value="Zn_ribbon_recom"/>
    <property type="match status" value="1"/>
</dbReference>